<dbReference type="OrthoDB" id="441446at2759"/>
<sequence>MFVRLFFFPFVNAIRVRKERARKVFLAAASTGTSRSSESAEFRRVGFTSILIEMFSRQADASVAGGKGETKLVRSFKSLALSSIAEYRGFLQFTLSQCSMSLRLAQLIFAALPAALAWGGDGHAVVAQLSQERIKDETQEAIDAIMGEGVPMYNYS</sequence>
<dbReference type="Proteomes" id="UP000541610">
    <property type="component" value="Unassembled WGS sequence"/>
</dbReference>
<name>A0A7J6P067_PEROL</name>
<dbReference type="EMBL" id="JABANP010000121">
    <property type="protein sequence ID" value="KAF4689554.1"/>
    <property type="molecule type" value="Genomic_DNA"/>
</dbReference>
<reference evidence="1 2" key="1">
    <citation type="submission" date="2020-04" db="EMBL/GenBank/DDBJ databases">
        <title>Perkinsus olseni comparative genomics.</title>
        <authorList>
            <person name="Bogema D.R."/>
        </authorList>
    </citation>
    <scope>NUCLEOTIDE SEQUENCE [LARGE SCALE GENOMIC DNA]</scope>
    <source>
        <strain evidence="1">00978-12</strain>
    </source>
</reference>
<proteinExistence type="predicted"/>
<evidence type="ECO:0000313" key="2">
    <source>
        <dbReference type="Proteomes" id="UP000541610"/>
    </source>
</evidence>
<gene>
    <name evidence="1" type="ORF">FOZ60_001533</name>
</gene>
<protein>
    <submittedName>
        <fullName evidence="1">Uncharacterized protein</fullName>
    </submittedName>
</protein>
<comment type="caution">
    <text evidence="1">The sequence shown here is derived from an EMBL/GenBank/DDBJ whole genome shotgun (WGS) entry which is preliminary data.</text>
</comment>
<dbReference type="AlphaFoldDB" id="A0A7J6P067"/>
<accession>A0A7J6P067</accession>
<organism evidence="1 2">
    <name type="scientific">Perkinsus olseni</name>
    <name type="common">Perkinsus atlanticus</name>
    <dbReference type="NCBI Taxonomy" id="32597"/>
    <lineage>
        <taxon>Eukaryota</taxon>
        <taxon>Sar</taxon>
        <taxon>Alveolata</taxon>
        <taxon>Perkinsozoa</taxon>
        <taxon>Perkinsea</taxon>
        <taxon>Perkinsida</taxon>
        <taxon>Perkinsidae</taxon>
        <taxon>Perkinsus</taxon>
    </lineage>
</organism>
<evidence type="ECO:0000313" key="1">
    <source>
        <dbReference type="EMBL" id="KAF4689554.1"/>
    </source>
</evidence>